<evidence type="ECO:0000313" key="2">
    <source>
        <dbReference type="EMBL" id="GAI37107.1"/>
    </source>
</evidence>
<accession>X1MZD3</accession>
<dbReference type="InterPro" id="IPR037914">
    <property type="entry name" value="SpoVT-AbrB_sf"/>
</dbReference>
<reference evidence="2" key="1">
    <citation type="journal article" date="2014" name="Front. Microbiol.">
        <title>High frequency of phylogenetically diverse reductive dehalogenase-homologous genes in deep subseafloor sedimentary metagenomes.</title>
        <authorList>
            <person name="Kawai M."/>
            <person name="Futagami T."/>
            <person name="Toyoda A."/>
            <person name="Takaki Y."/>
            <person name="Nishi S."/>
            <person name="Hori S."/>
            <person name="Arai W."/>
            <person name="Tsubouchi T."/>
            <person name="Morono Y."/>
            <person name="Uchiyama I."/>
            <person name="Ito T."/>
            <person name="Fujiyama A."/>
            <person name="Inagaki F."/>
            <person name="Takami H."/>
        </authorList>
    </citation>
    <scope>NUCLEOTIDE SEQUENCE</scope>
    <source>
        <strain evidence="2">Expedition CK06-06</strain>
    </source>
</reference>
<proteinExistence type="predicted"/>
<sequence>MLTSRILAVSTIFQRGKTCVPVDVKKILDVGDGDKLTWMLDGERIYVESAEKIK</sequence>
<protein>
    <recommendedName>
        <fullName evidence="3">SpoVT-AbrB domain-containing protein</fullName>
    </recommendedName>
</protein>
<comment type="caution">
    <text evidence="2">The sequence shown here is derived from an EMBL/GenBank/DDBJ whole genome shotgun (WGS) entry which is preliminary data.</text>
</comment>
<gene>
    <name evidence="1" type="ORF">S03H2_07166</name>
    <name evidence="2" type="ORF">S06H3_51538</name>
</gene>
<dbReference type="EMBL" id="BARU01003260">
    <property type="protein sequence ID" value="GAH22046.1"/>
    <property type="molecule type" value="Genomic_DNA"/>
</dbReference>
<name>X1MZD3_9ZZZZ</name>
<dbReference type="AlphaFoldDB" id="X1MZD3"/>
<evidence type="ECO:0000313" key="1">
    <source>
        <dbReference type="EMBL" id="GAH22046.1"/>
    </source>
</evidence>
<evidence type="ECO:0008006" key="3">
    <source>
        <dbReference type="Google" id="ProtNLM"/>
    </source>
</evidence>
<organism evidence="2">
    <name type="scientific">marine sediment metagenome</name>
    <dbReference type="NCBI Taxonomy" id="412755"/>
    <lineage>
        <taxon>unclassified sequences</taxon>
        <taxon>metagenomes</taxon>
        <taxon>ecological metagenomes</taxon>
    </lineage>
</organism>
<dbReference type="EMBL" id="BARV01032710">
    <property type="protein sequence ID" value="GAI37107.1"/>
    <property type="molecule type" value="Genomic_DNA"/>
</dbReference>
<dbReference type="SUPFAM" id="SSF89447">
    <property type="entry name" value="AbrB/MazE/MraZ-like"/>
    <property type="match status" value="1"/>
</dbReference>